<dbReference type="InterPro" id="IPR006671">
    <property type="entry name" value="Cyclin_N"/>
</dbReference>
<dbReference type="Pfam" id="PF00134">
    <property type="entry name" value="Cyclin_N"/>
    <property type="match status" value="1"/>
</dbReference>
<evidence type="ECO:0000313" key="4">
    <source>
        <dbReference type="Proteomes" id="UP001295684"/>
    </source>
</evidence>
<evidence type="ECO:0000256" key="1">
    <source>
        <dbReference type="SAM" id="MobiDB-lite"/>
    </source>
</evidence>
<feature type="compositionally biased region" description="Polar residues" evidence="1">
    <location>
        <begin position="422"/>
        <end position="435"/>
    </location>
</feature>
<dbReference type="EMBL" id="CAMPGE010004876">
    <property type="protein sequence ID" value="CAI2363726.1"/>
    <property type="molecule type" value="Genomic_DNA"/>
</dbReference>
<dbReference type="Gene3D" id="1.10.472.10">
    <property type="entry name" value="Cyclin-like"/>
    <property type="match status" value="1"/>
</dbReference>
<keyword evidence="4" id="KW-1185">Reference proteome</keyword>
<proteinExistence type="predicted"/>
<feature type="region of interest" description="Disordered" evidence="1">
    <location>
        <begin position="1"/>
        <end position="21"/>
    </location>
</feature>
<feature type="region of interest" description="Disordered" evidence="1">
    <location>
        <begin position="421"/>
        <end position="440"/>
    </location>
</feature>
<dbReference type="AlphaFoldDB" id="A0AAD1U7W5"/>
<feature type="domain" description="Cyclin N-terminal" evidence="2">
    <location>
        <begin position="145"/>
        <end position="269"/>
    </location>
</feature>
<comment type="caution">
    <text evidence="3">The sequence shown here is derived from an EMBL/GenBank/DDBJ whole genome shotgun (WGS) entry which is preliminary data.</text>
</comment>
<reference evidence="3" key="1">
    <citation type="submission" date="2023-07" db="EMBL/GenBank/DDBJ databases">
        <authorList>
            <consortium name="AG Swart"/>
            <person name="Singh M."/>
            <person name="Singh A."/>
            <person name="Seah K."/>
            <person name="Emmerich C."/>
        </authorList>
    </citation>
    <scope>NUCLEOTIDE SEQUENCE</scope>
    <source>
        <strain evidence="3">DP1</strain>
    </source>
</reference>
<dbReference type="PANTHER" id="PTHR10177">
    <property type="entry name" value="CYCLINS"/>
    <property type="match status" value="1"/>
</dbReference>
<organism evidence="3 4">
    <name type="scientific">Euplotes crassus</name>
    <dbReference type="NCBI Taxonomy" id="5936"/>
    <lineage>
        <taxon>Eukaryota</taxon>
        <taxon>Sar</taxon>
        <taxon>Alveolata</taxon>
        <taxon>Ciliophora</taxon>
        <taxon>Intramacronucleata</taxon>
        <taxon>Spirotrichea</taxon>
        <taxon>Hypotrichia</taxon>
        <taxon>Euplotida</taxon>
        <taxon>Euplotidae</taxon>
        <taxon>Moneuplotes</taxon>
    </lineage>
</organism>
<dbReference type="InterPro" id="IPR036915">
    <property type="entry name" value="Cyclin-like_sf"/>
</dbReference>
<gene>
    <name evidence="3" type="ORF">ECRASSUSDP1_LOCUS5063</name>
</gene>
<evidence type="ECO:0000313" key="3">
    <source>
        <dbReference type="EMBL" id="CAI2363726.1"/>
    </source>
</evidence>
<dbReference type="InterPro" id="IPR039361">
    <property type="entry name" value="Cyclin"/>
</dbReference>
<dbReference type="SUPFAM" id="SSF47954">
    <property type="entry name" value="Cyclin-like"/>
    <property type="match status" value="1"/>
</dbReference>
<dbReference type="Proteomes" id="UP001295684">
    <property type="component" value="Unassembled WGS sequence"/>
</dbReference>
<sequence length="500" mass="58695">MSQLFIRPRHNSPVSDSQMEDDTCNAKITQNPNRSVAWSTEYCTTNKYHKSSFYSGGRYEESKDDVYMRTNTFASSQKDILEEADITEFEQDQILAMESLKSCDFQGEFTQCWSRLDNPRSNSRLRTGCSIKSISDLGNYSEYFQNRESIVPWIFENCNHFRFRKSTAFRVVSIMDKLMATLLYYKQMSTAQKSSIDRRKYYTQCKLKDIDNMNKLEPVVVTCTLMAMKLEEKEFIHLSDILRSLHLKTSENEIQSLEKSILEILEWKIASHNIYNFWSQHFYIYLTIFQPKMNLFQFENFCESILELCMKSTRIYDFTTETVSLATVWLVILTNYDEKLDPENVLKLAHKSLLFKTEEFVACCTWILELYSESKTVEIYCLEDPRNSIWKDILLEKIEFEELKIFESPMKYLSPYPRTSERSTNFRTSPNSPSGYPSKVTTRERMVPSRINFDDKSKEISEASLKRQVGYRCSSSAFSSKTIQGHIKASFLREKQVSVN</sequence>
<name>A0AAD1U7W5_EUPCR</name>
<evidence type="ECO:0000259" key="2">
    <source>
        <dbReference type="Pfam" id="PF00134"/>
    </source>
</evidence>
<protein>
    <recommendedName>
        <fullName evidence="2">Cyclin N-terminal domain-containing protein</fullName>
    </recommendedName>
</protein>
<accession>A0AAD1U7W5</accession>